<keyword evidence="3" id="KW-0732">Signal</keyword>
<evidence type="ECO:0000256" key="2">
    <source>
        <dbReference type="ARBA" id="ARBA00006275"/>
    </source>
</evidence>
<dbReference type="InterPro" id="IPR012944">
    <property type="entry name" value="SusD_RagB_dom"/>
</dbReference>
<dbReference type="SUPFAM" id="SSF48452">
    <property type="entry name" value="TPR-like"/>
    <property type="match status" value="1"/>
</dbReference>
<dbReference type="CDD" id="cd08977">
    <property type="entry name" value="SusD"/>
    <property type="match status" value="1"/>
</dbReference>
<evidence type="ECO:0000256" key="3">
    <source>
        <dbReference type="ARBA" id="ARBA00022729"/>
    </source>
</evidence>
<evidence type="ECO:0000256" key="5">
    <source>
        <dbReference type="ARBA" id="ARBA00023237"/>
    </source>
</evidence>
<organism evidence="8 9">
    <name type="scientific">Albibacterium profundi</name>
    <dbReference type="NCBI Taxonomy" id="3134906"/>
    <lineage>
        <taxon>Bacteria</taxon>
        <taxon>Pseudomonadati</taxon>
        <taxon>Bacteroidota</taxon>
        <taxon>Sphingobacteriia</taxon>
        <taxon>Sphingobacteriales</taxon>
        <taxon>Sphingobacteriaceae</taxon>
        <taxon>Albibacterium</taxon>
    </lineage>
</organism>
<comment type="similarity">
    <text evidence="2">Belongs to the SusD family.</text>
</comment>
<evidence type="ECO:0000256" key="1">
    <source>
        <dbReference type="ARBA" id="ARBA00004442"/>
    </source>
</evidence>
<comment type="caution">
    <text evidence="8">The sequence shown here is derived from an EMBL/GenBank/DDBJ whole genome shotgun (WGS) entry which is preliminary data.</text>
</comment>
<reference evidence="8 9" key="1">
    <citation type="submission" date="2024-04" db="EMBL/GenBank/DDBJ databases">
        <title>Albibacterium profundi sp. nov., isolated from sediment of the Challenger Deep of Mariana Trench.</title>
        <authorList>
            <person name="Wang Y."/>
        </authorList>
    </citation>
    <scope>NUCLEOTIDE SEQUENCE [LARGE SCALE GENOMIC DNA]</scope>
    <source>
        <strain evidence="8 9">RHL897</strain>
    </source>
</reference>
<keyword evidence="5" id="KW-0998">Cell outer membrane</keyword>
<gene>
    <name evidence="8" type="ORF">WKR92_13315</name>
</gene>
<dbReference type="InterPro" id="IPR033985">
    <property type="entry name" value="SusD-like_N"/>
</dbReference>
<dbReference type="InterPro" id="IPR011990">
    <property type="entry name" value="TPR-like_helical_dom_sf"/>
</dbReference>
<dbReference type="RefSeq" id="WP_375558336.1">
    <property type="nucleotide sequence ID" value="NZ_JBBVGT010000003.1"/>
</dbReference>
<feature type="domain" description="RagB/SusD" evidence="6">
    <location>
        <begin position="258"/>
        <end position="503"/>
    </location>
</feature>
<dbReference type="Proteomes" id="UP001580928">
    <property type="component" value="Unassembled WGS sequence"/>
</dbReference>
<accession>A0ABV5CKA0</accession>
<proteinExistence type="inferred from homology"/>
<name>A0ABV5CKA0_9SPHI</name>
<dbReference type="PROSITE" id="PS51257">
    <property type="entry name" value="PROKAR_LIPOPROTEIN"/>
    <property type="match status" value="1"/>
</dbReference>
<evidence type="ECO:0000259" key="6">
    <source>
        <dbReference type="Pfam" id="PF07980"/>
    </source>
</evidence>
<dbReference type="EMBL" id="JBBVGT010000003">
    <property type="protein sequence ID" value="MFB5946807.1"/>
    <property type="molecule type" value="Genomic_DNA"/>
</dbReference>
<dbReference type="Pfam" id="PF14322">
    <property type="entry name" value="SusD-like_3"/>
    <property type="match status" value="1"/>
</dbReference>
<evidence type="ECO:0000259" key="7">
    <source>
        <dbReference type="Pfam" id="PF14322"/>
    </source>
</evidence>
<sequence>MKKLSKYIIAIGLFASSCSLDRTPYDALPADDLDDIQGSVESITLGNYSRLKDWVNNWHRVVEYPGDNVALSGTTTDNLFYSYNYQRLVTNARVNDFWEQSYKNIVGTNIVLEKLQEGESMENDQLIAENLYLRSMLYFYLTNVFGRPYVQGPENMGVPIKLSSDVDENPARSSVGEVYAQIEKDLLKAESLFNTSKANVYASKEAAQALLARVYLYKGENQKAIEYADKVINSGRFTLLSTAELPNMSVKVPEDNSETIFAIKFVKDADYPNNGWYTVGSMYATIQGAGWGEMYASRPYLELVRKYPSDRRNAFIDPVVKDAAVTMAYYVNDQYTYQGVEVTKNGDDYRYTENGTQKTLIKSPNGAGDYEYAINIGGKTRSVLIDKQLDDRNGYLKYFINKCSGQEGQAHLWSPIISRLAEMYLIRAEANAKLGNVNAALEDVNIIRKRAGIPEAGLYTAASLGNKTALDVVLEERQLELAWEGHRKFDIFRNSRTLNRQYPGTHLSGANPKFTIAPTSPDIVDYIPESQIVISGGVLIQNP</sequence>
<evidence type="ECO:0000313" key="8">
    <source>
        <dbReference type="EMBL" id="MFB5946807.1"/>
    </source>
</evidence>
<evidence type="ECO:0000313" key="9">
    <source>
        <dbReference type="Proteomes" id="UP001580928"/>
    </source>
</evidence>
<comment type="subcellular location">
    <subcellularLocation>
        <location evidence="1">Cell outer membrane</location>
    </subcellularLocation>
</comment>
<dbReference type="Pfam" id="PF07980">
    <property type="entry name" value="SusD_RagB"/>
    <property type="match status" value="1"/>
</dbReference>
<dbReference type="Gene3D" id="1.25.40.390">
    <property type="match status" value="1"/>
</dbReference>
<keyword evidence="4" id="KW-0472">Membrane</keyword>
<keyword evidence="9" id="KW-1185">Reference proteome</keyword>
<protein>
    <submittedName>
        <fullName evidence="8">RagB/SusD family nutrient uptake outer membrane protein</fullName>
    </submittedName>
</protein>
<feature type="domain" description="SusD-like N-terminal" evidence="7">
    <location>
        <begin position="20"/>
        <end position="216"/>
    </location>
</feature>
<evidence type="ECO:0000256" key="4">
    <source>
        <dbReference type="ARBA" id="ARBA00023136"/>
    </source>
</evidence>